<comment type="caution">
    <text evidence="1">The sequence shown here is derived from an EMBL/GenBank/DDBJ whole genome shotgun (WGS) entry which is preliminary data.</text>
</comment>
<name>A0ABW4HIS8_9FLAO</name>
<keyword evidence="2" id="KW-1185">Reference proteome</keyword>
<reference evidence="2" key="1">
    <citation type="journal article" date="2019" name="Int. J. Syst. Evol. Microbiol.">
        <title>The Global Catalogue of Microorganisms (GCM) 10K type strain sequencing project: providing services to taxonomists for standard genome sequencing and annotation.</title>
        <authorList>
            <consortium name="The Broad Institute Genomics Platform"/>
            <consortium name="The Broad Institute Genome Sequencing Center for Infectious Disease"/>
            <person name="Wu L."/>
            <person name="Ma J."/>
        </authorList>
    </citation>
    <scope>NUCLEOTIDE SEQUENCE [LARGE SCALE GENOMIC DNA]</scope>
    <source>
        <strain evidence="2">CCUG 70865</strain>
    </source>
</reference>
<accession>A0ABW4HIS8</accession>
<organism evidence="1 2">
    <name type="scientific">Flavobacterium artemisiae</name>
    <dbReference type="NCBI Taxonomy" id="2126556"/>
    <lineage>
        <taxon>Bacteria</taxon>
        <taxon>Pseudomonadati</taxon>
        <taxon>Bacteroidota</taxon>
        <taxon>Flavobacteriia</taxon>
        <taxon>Flavobacteriales</taxon>
        <taxon>Flavobacteriaceae</taxon>
        <taxon>Flavobacterium</taxon>
    </lineage>
</organism>
<sequence length="135" mass="16213">MICKNYNVSGEDVNDNMEMERTAYSSYTLRLLYHFLFYNGFSKEKLHALHLGFQEGNNELVCYKNLMFTEPFSIELKYCHINEKINLKSSFFNSKQECCAEVFKEVEWFHQIQQEVITTPKKIFKHFNPVYKSFF</sequence>
<protein>
    <submittedName>
        <fullName evidence="1">Uncharacterized protein</fullName>
    </submittedName>
</protein>
<dbReference type="EMBL" id="JBHUDZ010000018">
    <property type="protein sequence ID" value="MFD1605518.1"/>
    <property type="molecule type" value="Genomic_DNA"/>
</dbReference>
<proteinExistence type="predicted"/>
<evidence type="ECO:0000313" key="1">
    <source>
        <dbReference type="EMBL" id="MFD1605518.1"/>
    </source>
</evidence>
<gene>
    <name evidence="1" type="ORF">ACFSC2_22470</name>
</gene>
<dbReference type="RefSeq" id="WP_379813336.1">
    <property type="nucleotide sequence ID" value="NZ_JBHUDZ010000018.1"/>
</dbReference>
<evidence type="ECO:0000313" key="2">
    <source>
        <dbReference type="Proteomes" id="UP001597138"/>
    </source>
</evidence>
<dbReference type="Proteomes" id="UP001597138">
    <property type="component" value="Unassembled WGS sequence"/>
</dbReference>